<dbReference type="STRING" id="542762.A0A4S4E5Q1"/>
<dbReference type="EMBL" id="SDRB02007338">
    <property type="protein sequence ID" value="THG11320.1"/>
    <property type="molecule type" value="Genomic_DNA"/>
</dbReference>
<keyword evidence="4" id="KW-0812">Transmembrane</keyword>
<evidence type="ECO:0000313" key="7">
    <source>
        <dbReference type="Proteomes" id="UP000306102"/>
    </source>
</evidence>
<dbReference type="InterPro" id="IPR012677">
    <property type="entry name" value="Nucleotide-bd_a/b_plait_sf"/>
</dbReference>
<name>A0A4S4E5Q1_CAMSN</name>
<reference evidence="6 7" key="1">
    <citation type="journal article" date="2018" name="Proc. Natl. Acad. Sci. U.S.A.">
        <title>Draft genome sequence of Camellia sinensis var. sinensis provides insights into the evolution of the tea genome and tea quality.</title>
        <authorList>
            <person name="Wei C."/>
            <person name="Yang H."/>
            <person name="Wang S."/>
            <person name="Zhao J."/>
            <person name="Liu C."/>
            <person name="Gao L."/>
            <person name="Xia E."/>
            <person name="Lu Y."/>
            <person name="Tai Y."/>
            <person name="She G."/>
            <person name="Sun J."/>
            <person name="Cao H."/>
            <person name="Tong W."/>
            <person name="Gao Q."/>
            <person name="Li Y."/>
            <person name="Deng W."/>
            <person name="Jiang X."/>
            <person name="Wang W."/>
            <person name="Chen Q."/>
            <person name="Zhang S."/>
            <person name="Li H."/>
            <person name="Wu J."/>
            <person name="Wang P."/>
            <person name="Li P."/>
            <person name="Shi C."/>
            <person name="Zheng F."/>
            <person name="Jian J."/>
            <person name="Huang B."/>
            <person name="Shan D."/>
            <person name="Shi M."/>
            <person name="Fang C."/>
            <person name="Yue Y."/>
            <person name="Li F."/>
            <person name="Li D."/>
            <person name="Wei S."/>
            <person name="Han B."/>
            <person name="Jiang C."/>
            <person name="Yin Y."/>
            <person name="Xia T."/>
            <person name="Zhang Z."/>
            <person name="Bennetzen J.L."/>
            <person name="Zhao S."/>
            <person name="Wan X."/>
        </authorList>
    </citation>
    <scope>NUCLEOTIDE SEQUENCE [LARGE SCALE GENOMIC DNA]</scope>
    <source>
        <strain evidence="7">cv. Shuchazao</strain>
        <tissue evidence="6">Leaf</tissue>
    </source>
</reference>
<dbReference type="AlphaFoldDB" id="A0A4S4E5Q1"/>
<evidence type="ECO:0000256" key="1">
    <source>
        <dbReference type="ARBA" id="ARBA00022884"/>
    </source>
</evidence>
<dbReference type="PROSITE" id="PS50102">
    <property type="entry name" value="RRM"/>
    <property type="match status" value="1"/>
</dbReference>
<dbReference type="Pfam" id="PF00076">
    <property type="entry name" value="RRM_1"/>
    <property type="match status" value="1"/>
</dbReference>
<evidence type="ECO:0000313" key="6">
    <source>
        <dbReference type="EMBL" id="THG11320.1"/>
    </source>
</evidence>
<dbReference type="InterPro" id="IPR035979">
    <property type="entry name" value="RBD_domain_sf"/>
</dbReference>
<accession>A0A4S4E5Q1</accession>
<evidence type="ECO:0000256" key="3">
    <source>
        <dbReference type="SAM" id="MobiDB-lite"/>
    </source>
</evidence>
<keyword evidence="1 2" id="KW-0694">RNA-binding</keyword>
<comment type="caution">
    <text evidence="6">The sequence shown here is derived from an EMBL/GenBank/DDBJ whole genome shotgun (WGS) entry which is preliminary data.</text>
</comment>
<feature type="transmembrane region" description="Helical" evidence="4">
    <location>
        <begin position="90"/>
        <end position="107"/>
    </location>
</feature>
<keyword evidence="7" id="KW-1185">Reference proteome</keyword>
<dbReference type="SMART" id="SM00360">
    <property type="entry name" value="RRM"/>
    <property type="match status" value="1"/>
</dbReference>
<dbReference type="InterPro" id="IPR000504">
    <property type="entry name" value="RRM_dom"/>
</dbReference>
<dbReference type="PANTHER" id="PTHR48029:SF1">
    <property type="entry name" value="NUCLEOLAR PROTEIN 8"/>
    <property type="match status" value="1"/>
</dbReference>
<dbReference type="Proteomes" id="UP000306102">
    <property type="component" value="Unassembled WGS sequence"/>
</dbReference>
<evidence type="ECO:0000259" key="5">
    <source>
        <dbReference type="PROSITE" id="PS50102"/>
    </source>
</evidence>
<feature type="region of interest" description="Disordered" evidence="3">
    <location>
        <begin position="236"/>
        <end position="257"/>
    </location>
</feature>
<proteinExistence type="predicted"/>
<feature type="domain" description="RRM" evidence="5">
    <location>
        <begin position="147"/>
        <end position="232"/>
    </location>
</feature>
<gene>
    <name evidence="6" type="ORF">TEA_004283</name>
</gene>
<protein>
    <recommendedName>
        <fullName evidence="5">RRM domain-containing protein</fullName>
    </recommendedName>
</protein>
<dbReference type="Gene3D" id="3.30.70.330">
    <property type="match status" value="1"/>
</dbReference>
<dbReference type="PANTHER" id="PTHR48029">
    <property type="entry name" value="NUCLEOLAR PROTEIN 8"/>
    <property type="match status" value="1"/>
</dbReference>
<evidence type="ECO:0000256" key="4">
    <source>
        <dbReference type="SAM" id="Phobius"/>
    </source>
</evidence>
<feature type="transmembrane region" description="Helical" evidence="4">
    <location>
        <begin position="55"/>
        <end position="78"/>
    </location>
</feature>
<organism evidence="6 7">
    <name type="scientific">Camellia sinensis var. sinensis</name>
    <name type="common">China tea</name>
    <dbReference type="NCBI Taxonomy" id="542762"/>
    <lineage>
        <taxon>Eukaryota</taxon>
        <taxon>Viridiplantae</taxon>
        <taxon>Streptophyta</taxon>
        <taxon>Embryophyta</taxon>
        <taxon>Tracheophyta</taxon>
        <taxon>Spermatophyta</taxon>
        <taxon>Magnoliopsida</taxon>
        <taxon>eudicotyledons</taxon>
        <taxon>Gunneridae</taxon>
        <taxon>Pentapetalae</taxon>
        <taxon>asterids</taxon>
        <taxon>Ericales</taxon>
        <taxon>Theaceae</taxon>
        <taxon>Camellia</taxon>
    </lineage>
</organism>
<keyword evidence="4" id="KW-0472">Membrane</keyword>
<keyword evidence="4" id="KW-1133">Transmembrane helix</keyword>
<evidence type="ECO:0000256" key="2">
    <source>
        <dbReference type="PROSITE-ProRule" id="PRU00176"/>
    </source>
</evidence>
<sequence>MAMAMRLAAARVAPAGPLGLRTALFSTLTSSSPFVPPPTNQAERPPPAEPSTNLFVSGMFTFPLFFFQFLITLLVLPSGMHIGPLLKERTIFWTTNNAFGLMLLILLDDANKVNKIGFENFRDEIGFLMIMVAHALAIHSNKSTANHQFGVENIQHQDYGLSKRTTTEGLREAFAKFGEVVHARVVTDRVSGYSKGFGFVKYATIEDAAEGIKGMDGKFLDGWVIFAEYARPRPPLPANNAGPSPYPPAYGSPYGRQ</sequence>
<dbReference type="SUPFAM" id="SSF54928">
    <property type="entry name" value="RNA-binding domain, RBD"/>
    <property type="match status" value="1"/>
</dbReference>
<dbReference type="GO" id="GO:0003723">
    <property type="term" value="F:RNA binding"/>
    <property type="evidence" value="ECO:0007669"/>
    <property type="project" value="UniProtKB-UniRule"/>
</dbReference>